<evidence type="ECO:0000313" key="1">
    <source>
        <dbReference type="EMBL" id="AXU22634.1"/>
    </source>
</evidence>
<proteinExistence type="predicted"/>
<accession>A0A385F211</accession>
<gene>
    <name evidence="1" type="ORF">Pr121lw_120</name>
</gene>
<dbReference type="Proteomes" id="UP000264676">
    <property type="component" value="Segment"/>
</dbReference>
<protein>
    <recommendedName>
        <fullName evidence="3">Phage protein</fullName>
    </recommendedName>
</protein>
<reference evidence="1 2" key="1">
    <citation type="submission" date="2018-08" db="EMBL/GenBank/DDBJ databases">
        <title>Complete Genome Sequence of Escherichia Phage vB_EcoM-Pr121LW Isolated from Soil Sample in an Organic Farm.</title>
        <authorList>
            <person name="Liao Y.-T."/>
            <person name="Liu F."/>
            <person name="Wu V."/>
        </authorList>
    </citation>
    <scope>NUCLEOTIDE SEQUENCE [LARGE SCALE GENOMIC DNA]</scope>
</reference>
<evidence type="ECO:0008006" key="3">
    <source>
        <dbReference type="Google" id="ProtNLM"/>
    </source>
</evidence>
<organism evidence="1 2">
    <name type="scientific">Escherichia phage vB_EcoM-Pr121LW</name>
    <dbReference type="NCBI Taxonomy" id="2306966"/>
    <lineage>
        <taxon>Viruses</taxon>
        <taxon>Duplodnaviria</taxon>
        <taxon>Heunggongvirae</taxon>
        <taxon>Uroviricota</taxon>
        <taxon>Caudoviricetes</taxon>
        <taxon>Vequintavirinae</taxon>
        <taxon>Vequintavirus</taxon>
        <taxon>Vequintavirus murica</taxon>
    </lineage>
</organism>
<dbReference type="EMBL" id="MH752840">
    <property type="protein sequence ID" value="AXU22634.1"/>
    <property type="molecule type" value="Genomic_DNA"/>
</dbReference>
<name>A0A385F211_9CAUD</name>
<evidence type="ECO:0000313" key="2">
    <source>
        <dbReference type="Proteomes" id="UP000264676"/>
    </source>
</evidence>
<sequence length="188" mass="20551">MRISKMIRAPLDNLFLEKLELDGVEILIAAKLELPTGTVRVCSGTGVVVIEGQHFIGIGGSATLTAVSEKDATNFGSVVATLNGFDPKYVGDLLKTEYSGCRATLYITAMENGLPVTTNGLFDGLITDMAIQTGENSALSISISSIFNSWLRGFPYRYTEESHSSRNDNDRFFKYVDQVASRPIIWEV</sequence>